<keyword evidence="2" id="KW-1185">Reference proteome</keyword>
<name>A0A6H5HXD0_9HYME</name>
<reference evidence="1 2" key="1">
    <citation type="submission" date="2020-02" db="EMBL/GenBank/DDBJ databases">
        <authorList>
            <person name="Ferguson B K."/>
        </authorList>
    </citation>
    <scope>NUCLEOTIDE SEQUENCE [LARGE SCALE GENOMIC DNA]</scope>
</reference>
<dbReference type="EMBL" id="CADCXV010000474">
    <property type="protein sequence ID" value="CAB0030403.1"/>
    <property type="molecule type" value="Genomic_DNA"/>
</dbReference>
<gene>
    <name evidence="1" type="ORF">TBRA_LOCUS2405</name>
</gene>
<proteinExistence type="predicted"/>
<organism evidence="1 2">
    <name type="scientific">Trichogramma brassicae</name>
    <dbReference type="NCBI Taxonomy" id="86971"/>
    <lineage>
        <taxon>Eukaryota</taxon>
        <taxon>Metazoa</taxon>
        <taxon>Ecdysozoa</taxon>
        <taxon>Arthropoda</taxon>
        <taxon>Hexapoda</taxon>
        <taxon>Insecta</taxon>
        <taxon>Pterygota</taxon>
        <taxon>Neoptera</taxon>
        <taxon>Endopterygota</taxon>
        <taxon>Hymenoptera</taxon>
        <taxon>Apocrita</taxon>
        <taxon>Proctotrupomorpha</taxon>
        <taxon>Chalcidoidea</taxon>
        <taxon>Trichogrammatidae</taxon>
        <taxon>Trichogramma</taxon>
    </lineage>
</organism>
<dbReference type="Proteomes" id="UP000479190">
    <property type="component" value="Unassembled WGS sequence"/>
</dbReference>
<sequence length="182" mass="20062">MKPYYPALSDVTLCDAAHHRLASPPSEERQDQAVALSTFRAVAFSQGRVGRLATNSYPGQPSISMSTDTNPTELGEVHHPDCDCHIHLDIVKMPMVSGARTVASRIIKGIDTPLAKASHWPTRCPTVARALFAGWISLFCHTFDHHHRPGRSFRVELLASSGMGRGAKHVHTTLSSRKEMDW</sequence>
<evidence type="ECO:0000313" key="1">
    <source>
        <dbReference type="EMBL" id="CAB0030403.1"/>
    </source>
</evidence>
<evidence type="ECO:0000313" key="2">
    <source>
        <dbReference type="Proteomes" id="UP000479190"/>
    </source>
</evidence>
<accession>A0A6H5HXD0</accession>
<dbReference type="AlphaFoldDB" id="A0A6H5HXD0"/>
<protein>
    <submittedName>
        <fullName evidence="1">Uncharacterized protein</fullName>
    </submittedName>
</protein>